<evidence type="ECO:0000256" key="1">
    <source>
        <dbReference type="SAM" id="SignalP"/>
    </source>
</evidence>
<dbReference type="EnsemblPlants" id="TraesCS5B02G379200.1">
    <property type="protein sequence ID" value="TraesCS5B02G379200.1"/>
    <property type="gene ID" value="TraesCS5B02G379200"/>
</dbReference>
<organism evidence="2">
    <name type="scientific">Triticum aestivum</name>
    <name type="common">Wheat</name>
    <dbReference type="NCBI Taxonomy" id="4565"/>
    <lineage>
        <taxon>Eukaryota</taxon>
        <taxon>Viridiplantae</taxon>
        <taxon>Streptophyta</taxon>
        <taxon>Embryophyta</taxon>
        <taxon>Tracheophyta</taxon>
        <taxon>Spermatophyta</taxon>
        <taxon>Magnoliopsida</taxon>
        <taxon>Liliopsida</taxon>
        <taxon>Poales</taxon>
        <taxon>Poaceae</taxon>
        <taxon>BOP clade</taxon>
        <taxon>Pooideae</taxon>
        <taxon>Triticodae</taxon>
        <taxon>Triticeae</taxon>
        <taxon>Triticinae</taxon>
        <taxon>Triticum</taxon>
    </lineage>
</organism>
<keyword evidence="3" id="KW-1185">Reference proteome</keyword>
<feature type="chain" id="PRO_5043177454" evidence="1">
    <location>
        <begin position="22"/>
        <end position="303"/>
    </location>
</feature>
<accession>A0A3B6LSR6</accession>
<evidence type="ECO:0000313" key="3">
    <source>
        <dbReference type="Proteomes" id="UP000019116"/>
    </source>
</evidence>
<keyword evidence="1" id="KW-0732">Signal</keyword>
<dbReference type="GO" id="GO:0030244">
    <property type="term" value="P:cellulose biosynthetic process"/>
    <property type="evidence" value="ECO:0007669"/>
    <property type="project" value="InterPro"/>
</dbReference>
<reference evidence="2" key="1">
    <citation type="submission" date="2018-08" db="EMBL/GenBank/DDBJ databases">
        <authorList>
            <person name="Rossello M."/>
        </authorList>
    </citation>
    <scope>NUCLEOTIDE SEQUENCE [LARGE SCALE GENOMIC DNA]</scope>
    <source>
        <strain evidence="2">cv. Chinese Spring</strain>
    </source>
</reference>
<dbReference type="AlphaFoldDB" id="A0A3B6LSR6"/>
<name>A0A3B6LSR6_WHEAT</name>
<dbReference type="OrthoDB" id="10618449at2759"/>
<sequence>MKLLTMADVSDLLIFCLLARGVKVVYRTKELEEQQANRIWNETWLAGFFYKPCNHKLFLKQALNMEMAIVMARYSIRRLLADVPDDVDMVVFPNYESSVERDDIKDPFSEKKKLCRHSSLDFCLGFPASASAITEAEGTPPPLPIPRDAASVDEVVPFDRSFYLFNLFGYEPRLKIYKLMLPLLPCGNATMKGLTCWLSRSTRSTAGKASRKPHHERAMTLKGCEEEFLMIAEYTGLLADNQGKIISVYAKQPASWVCASCLSEREDLCWAVKGCARIWWSNCKRSLQLQLRFVRNQSPRCLS</sequence>
<proteinExistence type="predicted"/>
<feature type="signal peptide" evidence="1">
    <location>
        <begin position="1"/>
        <end position="21"/>
    </location>
</feature>
<dbReference type="GO" id="GO:0009737">
    <property type="term" value="P:response to abscisic acid"/>
    <property type="evidence" value="ECO:0007669"/>
    <property type="project" value="InterPro"/>
</dbReference>
<dbReference type="OMA" id="MARYSIK"/>
<dbReference type="Gramene" id="TraesCS5B03G0950100.1">
    <property type="protein sequence ID" value="TraesCS5B03G0950100.1.CDS"/>
    <property type="gene ID" value="TraesCS5B03G0950100"/>
</dbReference>
<protein>
    <submittedName>
        <fullName evidence="2">Uncharacterized protein</fullName>
    </submittedName>
</protein>
<dbReference type="InterPro" id="IPR044224">
    <property type="entry name" value="KOBITO1-like"/>
</dbReference>
<dbReference type="Proteomes" id="UP000019116">
    <property type="component" value="Chromosome 5B"/>
</dbReference>
<dbReference type="PANTHER" id="PTHR46701">
    <property type="entry name" value="GLYCOSYLTRANSFERASE-LIKE KOBITO 1"/>
    <property type="match status" value="1"/>
</dbReference>
<reference evidence="2" key="2">
    <citation type="submission" date="2018-10" db="UniProtKB">
        <authorList>
            <consortium name="EnsemblPlants"/>
        </authorList>
    </citation>
    <scope>IDENTIFICATION</scope>
</reference>
<evidence type="ECO:0000313" key="2">
    <source>
        <dbReference type="EnsemblPlants" id="TraesCS5B02G379200.1"/>
    </source>
</evidence>
<dbReference type="PANTHER" id="PTHR46701:SF7">
    <property type="entry name" value="GLYCOSYLTRANSFERASE-LIKE KOBITO 1"/>
    <property type="match status" value="1"/>
</dbReference>
<dbReference type="Gramene" id="TraesCS5B02G379200.1">
    <property type="protein sequence ID" value="TraesCS5B02G379200.1"/>
    <property type="gene ID" value="TraesCS5B02G379200"/>
</dbReference>